<dbReference type="EMBL" id="JAVDTR010000006">
    <property type="protein sequence ID" value="MDR6724237.1"/>
    <property type="molecule type" value="Genomic_DNA"/>
</dbReference>
<evidence type="ECO:0000313" key="1">
    <source>
        <dbReference type="EMBL" id="MDR6724237.1"/>
    </source>
</evidence>
<accession>A0AAP5LM69</accession>
<dbReference type="Proteomes" id="UP001254832">
    <property type="component" value="Unassembled WGS sequence"/>
</dbReference>
<name>A0AAP5LM69_PAEAM</name>
<comment type="caution">
    <text evidence="1">The sequence shown here is derived from an EMBL/GenBank/DDBJ whole genome shotgun (WGS) entry which is preliminary data.</text>
</comment>
<dbReference type="AlphaFoldDB" id="A0AAP5LM69"/>
<protein>
    <submittedName>
        <fullName evidence="1">Uncharacterized protein</fullName>
    </submittedName>
</protein>
<dbReference type="RefSeq" id="WP_310140208.1">
    <property type="nucleotide sequence ID" value="NZ_JAVDTR010000006.1"/>
</dbReference>
<proteinExistence type="predicted"/>
<sequence>MTTDDFDYYTDQSFEWTGILNLYTGSGFLNEKGTTFRIDILLAEDIEESELPILKSFGELWTWGEGRRIKAFKLLDFQYIDKRLIFDFRTIRKSQRYDEIKYFLFDLGAGIEIGGNKIEEIQVRELKGLF</sequence>
<organism evidence="1 2">
    <name type="scientific">Paenibacillus amylolyticus</name>
    <dbReference type="NCBI Taxonomy" id="1451"/>
    <lineage>
        <taxon>Bacteria</taxon>
        <taxon>Bacillati</taxon>
        <taxon>Bacillota</taxon>
        <taxon>Bacilli</taxon>
        <taxon>Bacillales</taxon>
        <taxon>Paenibacillaceae</taxon>
        <taxon>Paenibacillus</taxon>
    </lineage>
</organism>
<evidence type="ECO:0000313" key="2">
    <source>
        <dbReference type="Proteomes" id="UP001254832"/>
    </source>
</evidence>
<gene>
    <name evidence="1" type="ORF">J2W91_002699</name>
</gene>
<reference evidence="1" key="1">
    <citation type="submission" date="2023-07" db="EMBL/GenBank/DDBJ databases">
        <title>Sorghum-associated microbial communities from plants grown in Nebraska, USA.</title>
        <authorList>
            <person name="Schachtman D."/>
        </authorList>
    </citation>
    <scope>NUCLEOTIDE SEQUENCE</scope>
    <source>
        <strain evidence="1">BE80</strain>
    </source>
</reference>